<dbReference type="PANTHER" id="PTHR33122">
    <property type="entry name" value="LIPID BINDING PROTEIN-RELATED"/>
    <property type="match status" value="1"/>
</dbReference>
<gene>
    <name evidence="3" type="ORF">RJT34_31930</name>
</gene>
<dbReference type="InterPro" id="IPR016140">
    <property type="entry name" value="Bifunc_inhib/LTP/seed_store"/>
</dbReference>
<evidence type="ECO:0000313" key="4">
    <source>
        <dbReference type="Proteomes" id="UP001359559"/>
    </source>
</evidence>
<dbReference type="PANTHER" id="PTHR33122:SF36">
    <property type="entry name" value="LIPID TRANSFER PROTEIN"/>
    <property type="match status" value="1"/>
</dbReference>
<comment type="caution">
    <text evidence="3">The sequence shown here is derived from an EMBL/GenBank/DDBJ whole genome shotgun (WGS) entry which is preliminary data.</text>
</comment>
<accession>A0AAN9I1S9</accession>
<dbReference type="EMBL" id="JAYKXN010000008">
    <property type="protein sequence ID" value="KAK7264323.1"/>
    <property type="molecule type" value="Genomic_DNA"/>
</dbReference>
<dbReference type="CDD" id="cd04660">
    <property type="entry name" value="nsLTP_like"/>
    <property type="match status" value="1"/>
</dbReference>
<keyword evidence="1" id="KW-0732">Signal</keyword>
<reference evidence="3 4" key="1">
    <citation type="submission" date="2024-01" db="EMBL/GenBank/DDBJ databases">
        <title>The genomes of 5 underutilized Papilionoideae crops provide insights into root nodulation and disease resistance.</title>
        <authorList>
            <person name="Yuan L."/>
        </authorList>
    </citation>
    <scope>NUCLEOTIDE SEQUENCE [LARGE SCALE GENOMIC DNA]</scope>
    <source>
        <strain evidence="3">LY-2023</strain>
        <tissue evidence="3">Leaf</tissue>
    </source>
</reference>
<organism evidence="3 4">
    <name type="scientific">Clitoria ternatea</name>
    <name type="common">Butterfly pea</name>
    <dbReference type="NCBI Taxonomy" id="43366"/>
    <lineage>
        <taxon>Eukaryota</taxon>
        <taxon>Viridiplantae</taxon>
        <taxon>Streptophyta</taxon>
        <taxon>Embryophyta</taxon>
        <taxon>Tracheophyta</taxon>
        <taxon>Spermatophyta</taxon>
        <taxon>Magnoliopsida</taxon>
        <taxon>eudicotyledons</taxon>
        <taxon>Gunneridae</taxon>
        <taxon>Pentapetalae</taxon>
        <taxon>rosids</taxon>
        <taxon>fabids</taxon>
        <taxon>Fabales</taxon>
        <taxon>Fabaceae</taxon>
        <taxon>Papilionoideae</taxon>
        <taxon>50 kb inversion clade</taxon>
        <taxon>NPAAA clade</taxon>
        <taxon>indigoferoid/millettioid clade</taxon>
        <taxon>Phaseoleae</taxon>
        <taxon>Clitoria</taxon>
    </lineage>
</organism>
<feature type="signal peptide" evidence="1">
    <location>
        <begin position="1"/>
        <end position="29"/>
    </location>
</feature>
<keyword evidence="4" id="KW-1185">Reference proteome</keyword>
<dbReference type="GO" id="GO:0009627">
    <property type="term" value="P:systemic acquired resistance"/>
    <property type="evidence" value="ECO:0007669"/>
    <property type="project" value="InterPro"/>
</dbReference>
<protein>
    <recommendedName>
        <fullName evidence="2">Bifunctional inhibitor/plant lipid transfer protein/seed storage helical domain-containing protein</fullName>
    </recommendedName>
</protein>
<feature type="domain" description="Bifunctional inhibitor/plant lipid transfer protein/seed storage helical" evidence="2">
    <location>
        <begin position="34"/>
        <end position="107"/>
    </location>
</feature>
<dbReference type="AlphaFoldDB" id="A0AAN9I1S9"/>
<dbReference type="SUPFAM" id="SSF47699">
    <property type="entry name" value="Bifunctional inhibitor/lipid-transfer protein/seed storage 2S albumin"/>
    <property type="match status" value="1"/>
</dbReference>
<dbReference type="InterPro" id="IPR036312">
    <property type="entry name" value="Bifun_inhib/LTP/seed_sf"/>
</dbReference>
<name>A0AAN9I1S9_CLITE</name>
<dbReference type="SMART" id="SM00499">
    <property type="entry name" value="AAI"/>
    <property type="match status" value="1"/>
</dbReference>
<dbReference type="InterPro" id="IPR044741">
    <property type="entry name" value="NsLTP-like"/>
</dbReference>
<evidence type="ECO:0000259" key="2">
    <source>
        <dbReference type="SMART" id="SM00499"/>
    </source>
</evidence>
<dbReference type="Pfam" id="PF14368">
    <property type="entry name" value="LTP_2"/>
    <property type="match status" value="1"/>
</dbReference>
<sequence>MEGYKKVMIVGMLMAIVVIGPGGPMVAHGQYTFCRVPADGLMACKPSVSGDNPVDPPPSECCSAMAKADLKCFCRYKDSGLLSFYGVDPKKAMDLPVKCKIVNSFHC</sequence>
<dbReference type="Proteomes" id="UP001359559">
    <property type="component" value="Unassembled WGS sequence"/>
</dbReference>
<evidence type="ECO:0000256" key="1">
    <source>
        <dbReference type="SAM" id="SignalP"/>
    </source>
</evidence>
<dbReference type="GO" id="GO:0005504">
    <property type="term" value="F:fatty acid binding"/>
    <property type="evidence" value="ECO:0007669"/>
    <property type="project" value="InterPro"/>
</dbReference>
<evidence type="ECO:0000313" key="3">
    <source>
        <dbReference type="EMBL" id="KAK7264323.1"/>
    </source>
</evidence>
<proteinExistence type="predicted"/>
<dbReference type="Gene3D" id="1.10.110.10">
    <property type="entry name" value="Plant lipid-transfer and hydrophobic proteins"/>
    <property type="match status" value="1"/>
</dbReference>
<dbReference type="InterPro" id="IPR039265">
    <property type="entry name" value="DIR1-like"/>
</dbReference>
<feature type="chain" id="PRO_5042822476" description="Bifunctional inhibitor/plant lipid transfer protein/seed storage helical domain-containing protein" evidence="1">
    <location>
        <begin position="30"/>
        <end position="107"/>
    </location>
</feature>